<accession>A0A0D2D2P9</accession>
<name>A0A0D2D2P9_9EURO</name>
<keyword evidence="2" id="KW-1185">Reference proteome</keyword>
<dbReference type="RefSeq" id="XP_016257799.1">
    <property type="nucleotide sequence ID" value="XM_016411758.1"/>
</dbReference>
<protein>
    <submittedName>
        <fullName evidence="1">Uncharacterized protein</fullName>
    </submittedName>
</protein>
<proteinExistence type="predicted"/>
<reference evidence="1 2" key="1">
    <citation type="submission" date="2015-01" db="EMBL/GenBank/DDBJ databases">
        <title>The Genome Sequence of Exophiala oligosperma CBS72588.</title>
        <authorList>
            <consortium name="The Broad Institute Genomics Platform"/>
            <person name="Cuomo C."/>
            <person name="de Hoog S."/>
            <person name="Gorbushina A."/>
            <person name="Stielow B."/>
            <person name="Teixiera M."/>
            <person name="Abouelleil A."/>
            <person name="Chapman S.B."/>
            <person name="Priest M."/>
            <person name="Young S.K."/>
            <person name="Wortman J."/>
            <person name="Nusbaum C."/>
            <person name="Birren B."/>
        </authorList>
    </citation>
    <scope>NUCLEOTIDE SEQUENCE [LARGE SCALE GENOMIC DNA]</scope>
    <source>
        <strain evidence="1 2">CBS 72588</strain>
    </source>
</reference>
<organism evidence="1 2">
    <name type="scientific">Exophiala oligosperma</name>
    <dbReference type="NCBI Taxonomy" id="215243"/>
    <lineage>
        <taxon>Eukaryota</taxon>
        <taxon>Fungi</taxon>
        <taxon>Dikarya</taxon>
        <taxon>Ascomycota</taxon>
        <taxon>Pezizomycotina</taxon>
        <taxon>Eurotiomycetes</taxon>
        <taxon>Chaetothyriomycetidae</taxon>
        <taxon>Chaetothyriales</taxon>
        <taxon>Herpotrichiellaceae</taxon>
        <taxon>Exophiala</taxon>
    </lineage>
</organism>
<dbReference type="HOGENOM" id="CLU_973289_0_0_1"/>
<dbReference type="GeneID" id="27362303"/>
<evidence type="ECO:0000313" key="1">
    <source>
        <dbReference type="EMBL" id="KIW37583.1"/>
    </source>
</evidence>
<dbReference type="VEuPathDB" id="FungiDB:PV06_10229"/>
<dbReference type="Proteomes" id="UP000053342">
    <property type="component" value="Unassembled WGS sequence"/>
</dbReference>
<evidence type="ECO:0000313" key="2">
    <source>
        <dbReference type="Proteomes" id="UP000053342"/>
    </source>
</evidence>
<dbReference type="AlphaFoldDB" id="A0A0D2D2P9"/>
<gene>
    <name evidence="1" type="ORF">PV06_10229</name>
</gene>
<sequence length="286" mass="32103">MEEGIKKMEGGSDRPGFEFKKPLFPASAIRRAKPTRARQRGHLVTIRSNSPVASHRYLFSYPPKAATDCTDPNHLQAVAWLAGDGVKKHPDSNHRAPVNANIENKTVSVLSQYEANPETGVEALGLFGAGAGRRVALKRQCILPTCRSRRVRKATELRTSEKKPKQIKDHGGLLRALRRRLEKTSYPDPANTHVRVTPRANPGTEIYDVYARAFGSWDDAMCENISGYKDDTDKRSWYSTRDSEKCGSWKRCALCEESVKPDDVPLTFTLEKSYEEWIRRCASVAA</sequence>
<dbReference type="EMBL" id="KN847343">
    <property type="protein sequence ID" value="KIW37583.1"/>
    <property type="molecule type" value="Genomic_DNA"/>
</dbReference>